<evidence type="ECO:0000313" key="3">
    <source>
        <dbReference type="EMBL" id="CAE0827595.1"/>
    </source>
</evidence>
<accession>A0A7S4G788</accession>
<sequence>MQLATVLVAILLALSEADECYRYTLPSLQQHFHNESKVALECIAAGAVGGGDMVLPCNNDCLHEFVAERMSKCFTSLEEQGFECGNLLSRIFDVLRRNKVPLPGCSSQSNIAVICRSHPAPNTKILGDMIPWMMIVSVAAGSAVFLAALLGCLWWMVSKMNLGGDNSAGYESHSEEMAEGPVKFNNTVHPQGSFPSPHFRETLEKGI</sequence>
<name>A0A7S4G788_9EUGL</name>
<evidence type="ECO:0000256" key="1">
    <source>
        <dbReference type="SAM" id="Phobius"/>
    </source>
</evidence>
<evidence type="ECO:0000256" key="2">
    <source>
        <dbReference type="SAM" id="SignalP"/>
    </source>
</evidence>
<dbReference type="AlphaFoldDB" id="A0A7S4G788"/>
<proteinExistence type="predicted"/>
<feature type="transmembrane region" description="Helical" evidence="1">
    <location>
        <begin position="132"/>
        <end position="157"/>
    </location>
</feature>
<keyword evidence="1" id="KW-0472">Membrane</keyword>
<reference evidence="3" key="1">
    <citation type="submission" date="2021-01" db="EMBL/GenBank/DDBJ databases">
        <authorList>
            <person name="Corre E."/>
            <person name="Pelletier E."/>
            <person name="Niang G."/>
            <person name="Scheremetjew M."/>
            <person name="Finn R."/>
            <person name="Kale V."/>
            <person name="Holt S."/>
            <person name="Cochrane G."/>
            <person name="Meng A."/>
            <person name="Brown T."/>
            <person name="Cohen L."/>
        </authorList>
    </citation>
    <scope>NUCLEOTIDE SEQUENCE</scope>
    <source>
        <strain evidence="3">CCMP1594</strain>
    </source>
</reference>
<dbReference type="EMBL" id="HBJA01112529">
    <property type="protein sequence ID" value="CAE0827595.1"/>
    <property type="molecule type" value="Transcribed_RNA"/>
</dbReference>
<feature type="signal peptide" evidence="2">
    <location>
        <begin position="1"/>
        <end position="17"/>
    </location>
</feature>
<gene>
    <name evidence="3" type="ORF">EGYM00163_LOCUS38857</name>
</gene>
<protein>
    <recommendedName>
        <fullName evidence="4">FZ domain-containing protein</fullName>
    </recommendedName>
</protein>
<keyword evidence="1" id="KW-0812">Transmembrane</keyword>
<feature type="chain" id="PRO_5030840466" description="FZ domain-containing protein" evidence="2">
    <location>
        <begin position="18"/>
        <end position="207"/>
    </location>
</feature>
<keyword evidence="1" id="KW-1133">Transmembrane helix</keyword>
<keyword evidence="2" id="KW-0732">Signal</keyword>
<evidence type="ECO:0008006" key="4">
    <source>
        <dbReference type="Google" id="ProtNLM"/>
    </source>
</evidence>
<organism evidence="3">
    <name type="scientific">Eutreptiella gymnastica</name>
    <dbReference type="NCBI Taxonomy" id="73025"/>
    <lineage>
        <taxon>Eukaryota</taxon>
        <taxon>Discoba</taxon>
        <taxon>Euglenozoa</taxon>
        <taxon>Euglenida</taxon>
        <taxon>Spirocuta</taxon>
        <taxon>Euglenophyceae</taxon>
        <taxon>Eutreptiales</taxon>
        <taxon>Eutreptiaceae</taxon>
        <taxon>Eutreptiella</taxon>
    </lineage>
</organism>